<dbReference type="AlphaFoldDB" id="A0A852R4V3"/>
<dbReference type="RefSeq" id="WP_179726175.1">
    <property type="nucleotide sequence ID" value="NZ_BAABEF010000001.1"/>
</dbReference>
<organism evidence="1 2">
    <name type="scientific">Nocardioides kongjuensis</name>
    <dbReference type="NCBI Taxonomy" id="349522"/>
    <lineage>
        <taxon>Bacteria</taxon>
        <taxon>Bacillati</taxon>
        <taxon>Actinomycetota</taxon>
        <taxon>Actinomycetes</taxon>
        <taxon>Propionibacteriales</taxon>
        <taxon>Nocardioidaceae</taxon>
        <taxon>Nocardioides</taxon>
    </lineage>
</organism>
<name>A0A852R4V3_9ACTN</name>
<protein>
    <submittedName>
        <fullName evidence="1">Uncharacterized protein</fullName>
    </submittedName>
</protein>
<dbReference type="EMBL" id="JACCBF010000001">
    <property type="protein sequence ID" value="NYD29843.1"/>
    <property type="molecule type" value="Genomic_DNA"/>
</dbReference>
<accession>A0A852R4V3</accession>
<evidence type="ECO:0000313" key="1">
    <source>
        <dbReference type="EMBL" id="NYD29843.1"/>
    </source>
</evidence>
<sequence>MQHYPSGGCGGAAEAPDPRVVAARIGRRGPLADGPDEVRQLECLGCGRRTDHVRGPVTIGPDGAILVQWWTCRECRDGQTIG</sequence>
<keyword evidence="2" id="KW-1185">Reference proteome</keyword>
<comment type="caution">
    <text evidence="1">The sequence shown here is derived from an EMBL/GenBank/DDBJ whole genome shotgun (WGS) entry which is preliminary data.</text>
</comment>
<dbReference type="Proteomes" id="UP000582231">
    <property type="component" value="Unassembled WGS sequence"/>
</dbReference>
<reference evidence="1 2" key="1">
    <citation type="submission" date="2020-07" db="EMBL/GenBank/DDBJ databases">
        <title>Sequencing the genomes of 1000 actinobacteria strains.</title>
        <authorList>
            <person name="Klenk H.-P."/>
        </authorList>
    </citation>
    <scope>NUCLEOTIDE SEQUENCE [LARGE SCALE GENOMIC DNA]</scope>
    <source>
        <strain evidence="1 2">DSM 19082</strain>
    </source>
</reference>
<proteinExistence type="predicted"/>
<gene>
    <name evidence="1" type="ORF">BJ958_001389</name>
</gene>
<evidence type="ECO:0000313" key="2">
    <source>
        <dbReference type="Proteomes" id="UP000582231"/>
    </source>
</evidence>